<evidence type="ECO:0000256" key="1">
    <source>
        <dbReference type="ARBA" id="ARBA00009013"/>
    </source>
</evidence>
<dbReference type="AlphaFoldDB" id="E4TJM0"/>
<evidence type="ECO:0000259" key="3">
    <source>
        <dbReference type="PROSITE" id="PS50801"/>
    </source>
</evidence>
<comment type="similarity">
    <text evidence="1 2">Belongs to the anti-sigma-factor antagonist family.</text>
</comment>
<dbReference type="SUPFAM" id="SSF52091">
    <property type="entry name" value="SpoIIaa-like"/>
    <property type="match status" value="1"/>
</dbReference>
<dbReference type="EMBL" id="CP002347">
    <property type="protein sequence ID" value="ADR18182.1"/>
    <property type="molecule type" value="Genomic_DNA"/>
</dbReference>
<evidence type="ECO:0000256" key="2">
    <source>
        <dbReference type="RuleBase" id="RU003749"/>
    </source>
</evidence>
<proteinExistence type="inferred from homology"/>
<dbReference type="CDD" id="cd07043">
    <property type="entry name" value="STAS_anti-anti-sigma_factors"/>
    <property type="match status" value="1"/>
</dbReference>
<organism evidence="4 5">
    <name type="scientific">Calditerrivibrio nitroreducens (strain DSM 19672 / NBRC 101217 / Yu37-1)</name>
    <dbReference type="NCBI Taxonomy" id="768670"/>
    <lineage>
        <taxon>Bacteria</taxon>
        <taxon>Pseudomonadati</taxon>
        <taxon>Deferribacterota</taxon>
        <taxon>Deferribacteres</taxon>
        <taxon>Deferribacterales</taxon>
        <taxon>Calditerrivibrionaceae</taxon>
    </lineage>
</organism>
<reference evidence="4 5" key="2">
    <citation type="journal article" date="2011" name="Stand. Genomic Sci.">
        <title>Complete genome sequence of Calditerrivibrio nitroreducens type strain (Yu37-1).</title>
        <authorList>
            <person name="Pitluck S."/>
            <person name="Sikorski J."/>
            <person name="Zeytun A."/>
            <person name="Lapidus A."/>
            <person name="Nolan M."/>
            <person name="Lucas S."/>
            <person name="Hammon N."/>
            <person name="Deshpande S."/>
            <person name="Cheng J.F."/>
            <person name="Tapia R."/>
            <person name="Han C."/>
            <person name="Goodwin L."/>
            <person name="Liolios K."/>
            <person name="Pagani I."/>
            <person name="Ivanova N."/>
            <person name="Mavromatis K."/>
            <person name="Pati A."/>
            <person name="Chen A."/>
            <person name="Palaniappan K."/>
            <person name="Hauser L."/>
            <person name="Chang Y.J."/>
            <person name="Jeffries C.D."/>
            <person name="Detter J.C."/>
            <person name="Brambilla E."/>
            <person name="Djao O.D."/>
            <person name="Rohde M."/>
            <person name="Spring S."/>
            <person name="Goker M."/>
            <person name="Woyke T."/>
            <person name="Bristow J."/>
            <person name="Eisen J.A."/>
            <person name="Markowitz V."/>
            <person name="Hugenholtz P."/>
            <person name="Kyrpides N.C."/>
            <person name="Klenk H.P."/>
            <person name="Land M."/>
        </authorList>
    </citation>
    <scope>NUCLEOTIDE SEQUENCE [LARGE SCALE GENOMIC DNA]</scope>
    <source>
        <strain evidence="5">DSM 19672 / NBRC 101217 / Yu37-1</strain>
    </source>
</reference>
<dbReference type="PANTHER" id="PTHR33495">
    <property type="entry name" value="ANTI-SIGMA FACTOR ANTAGONIST TM_1081-RELATED-RELATED"/>
    <property type="match status" value="1"/>
</dbReference>
<dbReference type="InterPro" id="IPR036513">
    <property type="entry name" value="STAS_dom_sf"/>
</dbReference>
<dbReference type="Gene3D" id="3.30.750.24">
    <property type="entry name" value="STAS domain"/>
    <property type="match status" value="1"/>
</dbReference>
<dbReference type="HOGENOM" id="CLU_115403_6_1_0"/>
<dbReference type="PROSITE" id="PS50801">
    <property type="entry name" value="STAS"/>
    <property type="match status" value="1"/>
</dbReference>
<feature type="domain" description="STAS" evidence="3">
    <location>
        <begin position="18"/>
        <end position="109"/>
    </location>
</feature>
<evidence type="ECO:0000313" key="4">
    <source>
        <dbReference type="EMBL" id="ADR18182.1"/>
    </source>
</evidence>
<dbReference type="InterPro" id="IPR002645">
    <property type="entry name" value="STAS_dom"/>
</dbReference>
<sequence>MAFYKERDGKIEILFPVSDVDAVNGSEMKDYISKIADEVSAVIINFSRVTYLNSSGLRELIQILKLLQDKGKKLYITFLSDSIKKIFANTNLIKIFSIYPTDEDAKRAI</sequence>
<accession>E4TJM0</accession>
<gene>
    <name evidence="4" type="ordered locus">Calni_0269</name>
</gene>
<reference key="1">
    <citation type="submission" date="2010-11" db="EMBL/GenBank/DDBJ databases">
        <title>The complete genome of chromosome of Calditerrivibrio nitroreducens DSM 19672.</title>
        <authorList>
            <consortium name="US DOE Joint Genome Institute (JGI-PGF)"/>
            <person name="Lucas S."/>
            <person name="Copeland A."/>
            <person name="Lapidus A."/>
            <person name="Bruce D."/>
            <person name="Goodwin L."/>
            <person name="Pitluck S."/>
            <person name="Kyrpides N."/>
            <person name="Mavromatis K."/>
            <person name="Ivanova N."/>
            <person name="Mikhailova N."/>
            <person name="Zeytun A."/>
            <person name="Brettin T."/>
            <person name="Detter J.C."/>
            <person name="Tapia R."/>
            <person name="Han C."/>
            <person name="Land M."/>
            <person name="Hauser L."/>
            <person name="Markowitz V."/>
            <person name="Cheng J.-F."/>
            <person name="Hugenholtz P."/>
            <person name="Woyke T."/>
            <person name="Wu D."/>
            <person name="Spring S."/>
            <person name="Schroeder M."/>
            <person name="Brambilla E."/>
            <person name="Klenk H.-P."/>
            <person name="Eisen J.A."/>
        </authorList>
    </citation>
    <scope>NUCLEOTIDE SEQUENCE [LARGE SCALE GENOMIC DNA]</scope>
    <source>
        <strain>DSM 19672</strain>
    </source>
</reference>
<evidence type="ECO:0000313" key="5">
    <source>
        <dbReference type="Proteomes" id="UP000007039"/>
    </source>
</evidence>
<dbReference type="OrthoDB" id="9799280at2"/>
<protein>
    <recommendedName>
        <fullName evidence="2">Anti-sigma factor antagonist</fullName>
    </recommendedName>
</protein>
<dbReference type="Pfam" id="PF01740">
    <property type="entry name" value="STAS"/>
    <property type="match status" value="1"/>
</dbReference>
<dbReference type="STRING" id="768670.Calni_0269"/>
<dbReference type="GO" id="GO:0043856">
    <property type="term" value="F:anti-sigma factor antagonist activity"/>
    <property type="evidence" value="ECO:0007669"/>
    <property type="project" value="InterPro"/>
</dbReference>
<dbReference type="NCBIfam" id="TIGR00377">
    <property type="entry name" value="ant_ant_sig"/>
    <property type="match status" value="1"/>
</dbReference>
<dbReference type="eggNOG" id="COG1366">
    <property type="taxonomic scope" value="Bacteria"/>
</dbReference>
<dbReference type="RefSeq" id="WP_013450399.1">
    <property type="nucleotide sequence ID" value="NC_014758.1"/>
</dbReference>
<keyword evidence="5" id="KW-1185">Reference proteome</keyword>
<dbReference type="Proteomes" id="UP000007039">
    <property type="component" value="Chromosome"/>
</dbReference>
<name>E4TJM0_CALNY</name>
<dbReference type="InterPro" id="IPR003658">
    <property type="entry name" value="Anti-sigma_ant"/>
</dbReference>
<dbReference type="KEGG" id="cni:Calni_0269"/>